<gene>
    <name evidence="1" type="ORF">PR017_07045</name>
</gene>
<accession>A0AAF1KWH0</accession>
<organism evidence="1 2">
    <name type="scientific">Rhizobium tumorigenes</name>
    <dbReference type="NCBI Taxonomy" id="2041385"/>
    <lineage>
        <taxon>Bacteria</taxon>
        <taxon>Pseudomonadati</taxon>
        <taxon>Pseudomonadota</taxon>
        <taxon>Alphaproteobacteria</taxon>
        <taxon>Hyphomicrobiales</taxon>
        <taxon>Rhizobiaceae</taxon>
        <taxon>Rhizobium/Agrobacterium group</taxon>
        <taxon>Rhizobium</taxon>
    </lineage>
</organism>
<protein>
    <submittedName>
        <fullName evidence="1">Uncharacterized protein</fullName>
    </submittedName>
</protein>
<dbReference type="KEGG" id="rtu:PR017_07045"/>
<evidence type="ECO:0000313" key="2">
    <source>
        <dbReference type="Proteomes" id="UP000249499"/>
    </source>
</evidence>
<proteinExistence type="predicted"/>
<evidence type="ECO:0000313" key="1">
    <source>
        <dbReference type="EMBL" id="WFR96864.1"/>
    </source>
</evidence>
<dbReference type="AlphaFoldDB" id="A0AAF1KWH0"/>
<sequence>MPPVSVVQKWPPFGPVQYVADRQEHSLEDVGDISSGCEPIMPSAPVPELIVPEHDFLLALTDPSLQMNVLPSQWSMPPFLPLQGELANAVVETASEPARMIEDRRI</sequence>
<reference evidence="2" key="2">
    <citation type="journal article" date="2023" name="MicrobiologyOpen">
        <title>Genomics of the tumorigenes clade of the family Rhizobiaceae and description of Rhizobium rhododendri sp. nov.</title>
        <authorList>
            <person name="Kuzmanovic N."/>
            <person name="diCenzo G.C."/>
            <person name="Bunk B."/>
            <person name="Sproeer C."/>
            <person name="Fruehling A."/>
            <person name="Neumann-Schaal M."/>
            <person name="Overmann J."/>
            <person name="Smalla K."/>
        </authorList>
    </citation>
    <scope>NUCLEOTIDE SEQUENCE [LARGE SCALE GENOMIC DNA]</scope>
    <source>
        <strain evidence="2">1078</strain>
    </source>
</reference>
<name>A0AAF1KWH0_9HYPH</name>
<reference evidence="1 2" key="1">
    <citation type="journal article" date="2018" name="Sci. Rep.">
        <title>Rhizobium tumorigenes sp. nov., a novel plant tumorigenic bacterium isolated from cane gall tumors on thornless blackberry.</title>
        <authorList>
            <person name="Kuzmanovi N."/>
            <person name="Smalla K."/>
            <person name="Gronow S."/>
            <person name="PuBawska J."/>
        </authorList>
    </citation>
    <scope>NUCLEOTIDE SEQUENCE [LARGE SCALE GENOMIC DNA]</scope>
    <source>
        <strain evidence="1 2">1078</strain>
    </source>
</reference>
<keyword evidence="2" id="KW-1185">Reference proteome</keyword>
<dbReference type="Proteomes" id="UP000249499">
    <property type="component" value="Chromosome"/>
</dbReference>
<dbReference type="RefSeq" id="WP_154677479.1">
    <property type="nucleotide sequence ID" value="NZ_CP117255.1"/>
</dbReference>
<dbReference type="EMBL" id="CP117255">
    <property type="protein sequence ID" value="WFR96864.1"/>
    <property type="molecule type" value="Genomic_DNA"/>
</dbReference>